<evidence type="ECO:0000256" key="1">
    <source>
        <dbReference type="ARBA" id="ARBA00022741"/>
    </source>
</evidence>
<dbReference type="Pfam" id="PF16326">
    <property type="entry name" value="ABC_tran_CTD"/>
    <property type="match status" value="1"/>
</dbReference>
<feature type="coiled-coil region" evidence="3">
    <location>
        <begin position="585"/>
        <end position="612"/>
    </location>
</feature>
<dbReference type="CDD" id="cd03221">
    <property type="entry name" value="ABCF_EF-3"/>
    <property type="match status" value="2"/>
</dbReference>
<feature type="compositionally biased region" description="Low complexity" evidence="4">
    <location>
        <begin position="516"/>
        <end position="528"/>
    </location>
</feature>
<name>A0A2U1ZYH0_9MICO</name>
<feature type="domain" description="ABC transporter" evidence="5">
    <location>
        <begin position="287"/>
        <end position="506"/>
    </location>
</feature>
<accession>A0A2U1ZYH0</accession>
<dbReference type="InterPro" id="IPR003593">
    <property type="entry name" value="AAA+_ATPase"/>
</dbReference>
<feature type="compositionally biased region" description="Basic and acidic residues" evidence="4">
    <location>
        <begin position="544"/>
        <end position="580"/>
    </location>
</feature>
<dbReference type="SMART" id="SM00382">
    <property type="entry name" value="AAA"/>
    <property type="match status" value="2"/>
</dbReference>
<dbReference type="Gene3D" id="3.40.50.300">
    <property type="entry name" value="P-loop containing nucleotide triphosphate hydrolases"/>
    <property type="match status" value="2"/>
</dbReference>
<feature type="region of interest" description="Disordered" evidence="4">
    <location>
        <begin position="508"/>
        <end position="582"/>
    </location>
</feature>
<dbReference type="AlphaFoldDB" id="A0A2U1ZYH0"/>
<dbReference type="GO" id="GO:0005524">
    <property type="term" value="F:ATP binding"/>
    <property type="evidence" value="ECO:0007669"/>
    <property type="project" value="UniProtKB-KW"/>
</dbReference>
<dbReference type="InterPro" id="IPR003439">
    <property type="entry name" value="ABC_transporter-like_ATP-bd"/>
</dbReference>
<dbReference type="GO" id="GO:0016887">
    <property type="term" value="F:ATP hydrolysis activity"/>
    <property type="evidence" value="ECO:0007669"/>
    <property type="project" value="InterPro"/>
</dbReference>
<dbReference type="EMBL" id="PYHR01000002">
    <property type="protein sequence ID" value="PWD51973.1"/>
    <property type="molecule type" value="Genomic_DNA"/>
</dbReference>
<evidence type="ECO:0000256" key="3">
    <source>
        <dbReference type="SAM" id="Coils"/>
    </source>
</evidence>
<dbReference type="OrthoDB" id="4797497at2"/>
<dbReference type="InterPro" id="IPR051309">
    <property type="entry name" value="ABCF_ATPase"/>
</dbReference>
<evidence type="ECO:0000313" key="6">
    <source>
        <dbReference type="EMBL" id="PWD51973.1"/>
    </source>
</evidence>
<evidence type="ECO:0000256" key="4">
    <source>
        <dbReference type="SAM" id="MobiDB-lite"/>
    </source>
</evidence>
<dbReference type="PROSITE" id="PS50893">
    <property type="entry name" value="ABC_TRANSPORTER_2"/>
    <property type="match status" value="2"/>
</dbReference>
<dbReference type="SUPFAM" id="SSF52540">
    <property type="entry name" value="P-loop containing nucleoside triphosphate hydrolases"/>
    <property type="match status" value="2"/>
</dbReference>
<dbReference type="RefSeq" id="WP_109230356.1">
    <property type="nucleotide sequence ID" value="NZ_PYHR01000002.1"/>
</dbReference>
<dbReference type="InterPro" id="IPR037118">
    <property type="entry name" value="Val-tRNA_synth_C_sf"/>
</dbReference>
<reference evidence="6 7" key="1">
    <citation type="submission" date="2018-03" db="EMBL/GenBank/DDBJ databases">
        <title>Genome assembly of novel Miniimonas species PCH200.</title>
        <authorList>
            <person name="Thakur V."/>
            <person name="Kumar V."/>
            <person name="Singh D."/>
        </authorList>
    </citation>
    <scope>NUCLEOTIDE SEQUENCE [LARGE SCALE GENOMIC DNA]</scope>
    <source>
        <strain evidence="6 7">PCH200</strain>
    </source>
</reference>
<dbReference type="InterPro" id="IPR017871">
    <property type="entry name" value="ABC_transporter-like_CS"/>
</dbReference>
<dbReference type="PANTHER" id="PTHR42855:SF1">
    <property type="entry name" value="ABC TRANSPORTER DOMAIN-CONTAINING PROTEIN"/>
    <property type="match status" value="1"/>
</dbReference>
<dbReference type="PANTHER" id="PTHR42855">
    <property type="entry name" value="ABC TRANSPORTER ATP-BINDING SUBUNIT"/>
    <property type="match status" value="1"/>
</dbReference>
<organism evidence="6 7">
    <name type="scientific">Serinibacter arcticus</name>
    <dbReference type="NCBI Taxonomy" id="1655435"/>
    <lineage>
        <taxon>Bacteria</taxon>
        <taxon>Bacillati</taxon>
        <taxon>Actinomycetota</taxon>
        <taxon>Actinomycetes</taxon>
        <taxon>Micrococcales</taxon>
        <taxon>Beutenbergiaceae</taxon>
        <taxon>Serinibacter</taxon>
    </lineage>
</organism>
<dbReference type="InterPro" id="IPR027417">
    <property type="entry name" value="P-loop_NTPase"/>
</dbReference>
<keyword evidence="1" id="KW-0547">Nucleotide-binding</keyword>
<dbReference type="Pfam" id="PF00005">
    <property type="entry name" value="ABC_tran"/>
    <property type="match status" value="2"/>
</dbReference>
<dbReference type="PROSITE" id="PS00211">
    <property type="entry name" value="ABC_TRANSPORTER_1"/>
    <property type="match status" value="1"/>
</dbReference>
<dbReference type="GO" id="GO:0003677">
    <property type="term" value="F:DNA binding"/>
    <property type="evidence" value="ECO:0007669"/>
    <property type="project" value="InterPro"/>
</dbReference>
<keyword evidence="7" id="KW-1185">Reference proteome</keyword>
<keyword evidence="3" id="KW-0175">Coiled coil</keyword>
<dbReference type="InterPro" id="IPR032524">
    <property type="entry name" value="ABC_tran_C"/>
</dbReference>
<evidence type="ECO:0000256" key="2">
    <source>
        <dbReference type="ARBA" id="ARBA00022840"/>
    </source>
</evidence>
<feature type="domain" description="ABC transporter" evidence="5">
    <location>
        <begin position="5"/>
        <end position="230"/>
    </location>
</feature>
<protein>
    <submittedName>
        <fullName evidence="6">ABC transporter ATP-binding protein</fullName>
    </submittedName>
</protein>
<comment type="caution">
    <text evidence="6">The sequence shown here is derived from an EMBL/GenBank/DDBJ whole genome shotgun (WGS) entry which is preliminary data.</text>
</comment>
<dbReference type="Gene3D" id="1.10.287.380">
    <property type="entry name" value="Valyl-tRNA synthetase, C-terminal domain"/>
    <property type="match status" value="1"/>
</dbReference>
<evidence type="ECO:0000313" key="7">
    <source>
        <dbReference type="Proteomes" id="UP000245166"/>
    </source>
</evidence>
<sequence>MAHLLGAEQLRLKFPNRIVLDGVSLGLSDGDNVGLVGRNGDGKSSLMRLLAGKNEPDSGRVTMRRGVTVGMLDQTDSLDPTETVGHAIVGNAPEHEWASDPRIRDVMSGLVTDVPWDQPVEALSGGQRRRTALAALLVRDLDVLLLDEPTNHLDVEGVTWLAAHLKARFATGQGAFAVVTHDRWFLDEVTTTTWEVHDGIVEPFEGGYAAYVLARVERDRQASTIAAKRANLMKKELAWLRRGAPARTAKPKFRIEAANALIADEPPVRDTVALTRMATSRLGRDVVELVGASVSYDGSRDVLHDISWHLGPGDRVGILGANGAGKSTLLGLVTGDLDPTSGRVKRGKTVKASWLSQDLKELAGVADKRITDVIAPYRVAFTSASGDELTPGQILERLGFTSAHLATPVKDLSGGQKRRLQLVLVLLGEPNVLVLDEPTNDMDTDMLAAMEDLLDGWPGTLLVVSHDRYLLERVTDNQYAVLSGPDGGTLRHLPGGVEEYLALRAAEAAGTERRGTPGTAAATGSGASSAGGGSGAGSSAASGAERHAARKELASLERRMEKRSGDAAKVHDAMAAHDPSDYPGLEKLAAQLREIQAEVTELEERWMELASD</sequence>
<keyword evidence="2 6" id="KW-0067">ATP-binding</keyword>
<proteinExistence type="predicted"/>
<evidence type="ECO:0000259" key="5">
    <source>
        <dbReference type="PROSITE" id="PS50893"/>
    </source>
</evidence>
<gene>
    <name evidence="6" type="ORF">C8046_16305</name>
</gene>
<dbReference type="Proteomes" id="UP000245166">
    <property type="component" value="Unassembled WGS sequence"/>
</dbReference>